<reference evidence="2 3" key="1">
    <citation type="submission" date="2020-01" db="EMBL/GenBank/DDBJ databases">
        <title>Spongiivirga citrea KCTC 32990T.</title>
        <authorList>
            <person name="Wang G."/>
        </authorList>
    </citation>
    <scope>NUCLEOTIDE SEQUENCE [LARGE SCALE GENOMIC DNA]</scope>
    <source>
        <strain evidence="2 3">KCTC 32990</strain>
    </source>
</reference>
<dbReference type="CDD" id="cd00198">
    <property type="entry name" value="vWFA"/>
    <property type="match status" value="1"/>
</dbReference>
<keyword evidence="1" id="KW-0175">Coiled coil</keyword>
<dbReference type="InterPro" id="IPR036465">
    <property type="entry name" value="vWFA_dom_sf"/>
</dbReference>
<organism evidence="2 3">
    <name type="scientific">Spongiivirga citrea</name>
    <dbReference type="NCBI Taxonomy" id="1481457"/>
    <lineage>
        <taxon>Bacteria</taxon>
        <taxon>Pseudomonadati</taxon>
        <taxon>Bacteroidota</taxon>
        <taxon>Flavobacteriia</taxon>
        <taxon>Flavobacteriales</taxon>
        <taxon>Flavobacteriaceae</taxon>
        <taxon>Spongiivirga</taxon>
    </lineage>
</organism>
<comment type="caution">
    <text evidence="2">The sequence shown here is derived from an EMBL/GenBank/DDBJ whole genome shotgun (WGS) entry which is preliminary data.</text>
</comment>
<dbReference type="Proteomes" id="UP000474296">
    <property type="component" value="Unassembled WGS sequence"/>
</dbReference>
<dbReference type="AlphaFoldDB" id="A0A6M0CIP7"/>
<dbReference type="EMBL" id="JAABOQ010000001">
    <property type="protein sequence ID" value="NER15819.1"/>
    <property type="molecule type" value="Genomic_DNA"/>
</dbReference>
<sequence>MRSKGFLLTASDEITAIDALQHIPFNKERFLKQALQTTLSKNHFEYLNFEDHYTEFWSQLSKAVDSKIKDKEDKQNRASDAQKQQARFDALKSWLNLTPTEDEKVIASYSDLEVLTKKDFIDLSQEEMELMMRLLKKMTRKLSRKKSRLKKSSNKHRTLDLKKTIRQNLRQGGDIQHLVYSEPKEQKLKLVLLCDVSRSMDLYSRFFIHLIYAFQHAYDKIETFVFSTALHQVTSLLNNHEFDKAFAMISDRVPQWSGGTTIGSCLNDFITDFEYGLLDKKTTVLILSDGWDTGEASVIRQSMKSIYKKSKKVIWLNPLAGNPNFSPDALGMKSALPYIDLLASAHNLDSLKAVLKQL</sequence>
<keyword evidence="3" id="KW-1185">Reference proteome</keyword>
<dbReference type="Pfam" id="PF05762">
    <property type="entry name" value="VWA_CoxE"/>
    <property type="match status" value="1"/>
</dbReference>
<dbReference type="PANTHER" id="PTHR39338">
    <property type="entry name" value="BLL5662 PROTEIN-RELATED"/>
    <property type="match status" value="1"/>
</dbReference>
<dbReference type="PIRSF" id="PIRSF010256">
    <property type="entry name" value="CoxE_vWa"/>
    <property type="match status" value="1"/>
</dbReference>
<gene>
    <name evidence="2" type="ORF">GWK10_01280</name>
</gene>
<protein>
    <submittedName>
        <fullName evidence="2">VWA domain-containing protein</fullName>
    </submittedName>
</protein>
<name>A0A6M0CIP7_9FLAO</name>
<dbReference type="RefSeq" id="WP_164029086.1">
    <property type="nucleotide sequence ID" value="NZ_JAABOQ010000001.1"/>
</dbReference>
<evidence type="ECO:0000256" key="1">
    <source>
        <dbReference type="SAM" id="Coils"/>
    </source>
</evidence>
<dbReference type="PANTHER" id="PTHR39338:SF6">
    <property type="entry name" value="BLL5662 PROTEIN"/>
    <property type="match status" value="1"/>
</dbReference>
<evidence type="ECO:0000313" key="2">
    <source>
        <dbReference type="EMBL" id="NER15819.1"/>
    </source>
</evidence>
<accession>A0A6M0CIP7</accession>
<proteinExistence type="predicted"/>
<feature type="coiled-coil region" evidence="1">
    <location>
        <begin position="121"/>
        <end position="155"/>
    </location>
</feature>
<evidence type="ECO:0000313" key="3">
    <source>
        <dbReference type="Proteomes" id="UP000474296"/>
    </source>
</evidence>
<dbReference type="InterPro" id="IPR008912">
    <property type="entry name" value="Uncharacterised_CoxE"/>
</dbReference>
<dbReference type="Gene3D" id="3.40.50.410">
    <property type="entry name" value="von Willebrand factor, type A domain"/>
    <property type="match status" value="1"/>
</dbReference>
<dbReference type="SUPFAM" id="SSF53300">
    <property type="entry name" value="vWA-like"/>
    <property type="match status" value="1"/>
</dbReference>
<dbReference type="InterPro" id="IPR011195">
    <property type="entry name" value="UCP010256"/>
</dbReference>